<dbReference type="STRING" id="91928.A0A0D1Y4T2"/>
<evidence type="ECO:0000313" key="3">
    <source>
        <dbReference type="Proteomes" id="UP000053328"/>
    </source>
</evidence>
<dbReference type="Proteomes" id="UP000053328">
    <property type="component" value="Unassembled WGS sequence"/>
</dbReference>
<accession>A0A0D1Y4T2</accession>
<dbReference type="EMBL" id="KN847501">
    <property type="protein sequence ID" value="KIW09936.1"/>
    <property type="molecule type" value="Genomic_DNA"/>
</dbReference>
<feature type="chain" id="PRO_5002246653" evidence="1">
    <location>
        <begin position="20"/>
        <end position="332"/>
    </location>
</feature>
<feature type="signal peptide" evidence="1">
    <location>
        <begin position="1"/>
        <end position="19"/>
    </location>
</feature>
<dbReference type="HOGENOM" id="CLU_059575_0_0_1"/>
<dbReference type="RefSeq" id="XP_016230152.1">
    <property type="nucleotide sequence ID" value="XM_016386020.1"/>
</dbReference>
<evidence type="ECO:0000256" key="1">
    <source>
        <dbReference type="SAM" id="SignalP"/>
    </source>
</evidence>
<dbReference type="VEuPathDB" id="FungiDB:PV08_11712"/>
<evidence type="ECO:0000313" key="2">
    <source>
        <dbReference type="EMBL" id="KIW09936.1"/>
    </source>
</evidence>
<protein>
    <submittedName>
        <fullName evidence="2">Uncharacterized protein</fullName>
    </submittedName>
</protein>
<proteinExistence type="predicted"/>
<organism evidence="2 3">
    <name type="scientific">Exophiala spinifera</name>
    <dbReference type="NCBI Taxonomy" id="91928"/>
    <lineage>
        <taxon>Eukaryota</taxon>
        <taxon>Fungi</taxon>
        <taxon>Dikarya</taxon>
        <taxon>Ascomycota</taxon>
        <taxon>Pezizomycotina</taxon>
        <taxon>Eurotiomycetes</taxon>
        <taxon>Chaetothyriomycetidae</taxon>
        <taxon>Chaetothyriales</taxon>
        <taxon>Herpotrichiellaceae</taxon>
        <taxon>Exophiala</taxon>
    </lineage>
</organism>
<reference evidence="2 3" key="1">
    <citation type="submission" date="2015-01" db="EMBL/GenBank/DDBJ databases">
        <title>The Genome Sequence of Exophiala spinifera CBS89968.</title>
        <authorList>
            <consortium name="The Broad Institute Genomics Platform"/>
            <person name="Cuomo C."/>
            <person name="de Hoog S."/>
            <person name="Gorbushina A."/>
            <person name="Stielow B."/>
            <person name="Teixiera M."/>
            <person name="Abouelleil A."/>
            <person name="Chapman S.B."/>
            <person name="Priest M."/>
            <person name="Young S.K."/>
            <person name="Wortman J."/>
            <person name="Nusbaum C."/>
            <person name="Birren B."/>
        </authorList>
    </citation>
    <scope>NUCLEOTIDE SEQUENCE [LARGE SCALE GENOMIC DNA]</scope>
    <source>
        <strain evidence="2 3">CBS 89968</strain>
    </source>
</reference>
<gene>
    <name evidence="2" type="ORF">PV08_11712</name>
</gene>
<dbReference type="OrthoDB" id="4121018at2759"/>
<dbReference type="GeneID" id="27338795"/>
<dbReference type="AlphaFoldDB" id="A0A0D1Y4T2"/>
<keyword evidence="1" id="KW-0732">Signal</keyword>
<name>A0A0D1Y4T2_9EURO</name>
<keyword evidence="3" id="KW-1185">Reference proteome</keyword>
<sequence length="332" mass="36264">MVTLTRGLILVASFGAALADAWQQTTTTALTTVTPCPSPAQWKTPAPITVTAQYQPVSTCSALDEVCVKNKCFTKYSYSTWNYVSTTIPCPFAAPSSTISTITATDQSVLVSRTSTTITNTQITSTVTKKWKRPFTHIVTVSAYTTVVKEWSAPYNQLGSLAIPGYGGSGICTDCKGDNGQKRQSLDVIECFESRNKPTICREYKEVWIYNPRAIFSHTASAVCSSRTSVPSAGTYVFEFPQKAPPTTIEIPVQKVTHTWHGGVIVSTNAATTAVFPGRDWTATVTRHCARPTVIEFDIIITKVIVYVVPPFVFPDGPTKTDIYFGTMVYFL</sequence>